<evidence type="ECO:0000313" key="2">
    <source>
        <dbReference type="Proteomes" id="UP000182427"/>
    </source>
</evidence>
<dbReference type="RefSeq" id="WP_083343675.1">
    <property type="nucleotide sequence ID" value="NZ_LT629690.1"/>
</dbReference>
<dbReference type="AlphaFoldDB" id="A0A1G7FNN0"/>
<keyword evidence="2" id="KW-1185">Reference proteome</keyword>
<gene>
    <name evidence="1" type="ORF">SAMN05444167_0406</name>
</gene>
<protein>
    <recommendedName>
        <fullName evidence="3">ANTAR domain-containing protein</fullName>
    </recommendedName>
</protein>
<dbReference type="OrthoDB" id="117311at2"/>
<evidence type="ECO:0000313" key="1">
    <source>
        <dbReference type="EMBL" id="SDE77531.1"/>
    </source>
</evidence>
<accession>A0A1G7FNN0</accession>
<proteinExistence type="predicted"/>
<reference evidence="2" key="1">
    <citation type="submission" date="2016-10" db="EMBL/GenBank/DDBJ databases">
        <authorList>
            <person name="Varghese N."/>
            <person name="Submissions S."/>
        </authorList>
    </citation>
    <scope>NUCLEOTIDE SEQUENCE [LARGE SCALE GENOMIC DNA]</scope>
    <source>
        <strain evidence="2">GAS232</strain>
    </source>
</reference>
<dbReference type="Proteomes" id="UP000182427">
    <property type="component" value="Chromosome I"/>
</dbReference>
<name>A0A1G7FNN0_9BACT</name>
<evidence type="ECO:0008006" key="3">
    <source>
        <dbReference type="Google" id="ProtNLM"/>
    </source>
</evidence>
<organism evidence="1 2">
    <name type="scientific">Terriglobus roseus</name>
    <dbReference type="NCBI Taxonomy" id="392734"/>
    <lineage>
        <taxon>Bacteria</taxon>
        <taxon>Pseudomonadati</taxon>
        <taxon>Acidobacteriota</taxon>
        <taxon>Terriglobia</taxon>
        <taxon>Terriglobales</taxon>
        <taxon>Acidobacteriaceae</taxon>
        <taxon>Terriglobus</taxon>
    </lineage>
</organism>
<sequence>MEKTVLIVTAMEGAENLARAISREADAIVEIARSRRAALARLRRGPVTALLLDSVLPDAEVTTSDIVWQNADGAVPLEIPLASLGAIGVVRLLQSVLEGRRQAETVGRKQAAAAVSEELQSTITSLLLESDLLSRDKALAPSLAEKARVVRELADTLRLRLRSGCPDSSPSLGSVMFAQTSESVYAR</sequence>
<dbReference type="EMBL" id="LT629690">
    <property type="protein sequence ID" value="SDE77531.1"/>
    <property type="molecule type" value="Genomic_DNA"/>
</dbReference>